<feature type="non-terminal residue" evidence="2">
    <location>
        <position position="1"/>
    </location>
</feature>
<evidence type="ECO:0000313" key="3">
    <source>
        <dbReference type="Proteomes" id="UP000287033"/>
    </source>
</evidence>
<dbReference type="AlphaFoldDB" id="A0A401T9Z6"/>
<evidence type="ECO:0000313" key="2">
    <source>
        <dbReference type="EMBL" id="GCC39483.1"/>
    </source>
</evidence>
<protein>
    <submittedName>
        <fullName evidence="2">Uncharacterized protein</fullName>
    </submittedName>
</protein>
<comment type="caution">
    <text evidence="2">The sequence shown here is derived from an EMBL/GenBank/DDBJ whole genome shotgun (WGS) entry which is preliminary data.</text>
</comment>
<name>A0A401T9Z6_CHIPU</name>
<dbReference type="EMBL" id="BEZZ01026332">
    <property type="protein sequence ID" value="GCC39483.1"/>
    <property type="molecule type" value="Genomic_DNA"/>
</dbReference>
<organism evidence="2 3">
    <name type="scientific">Chiloscyllium punctatum</name>
    <name type="common">Brownbanded bambooshark</name>
    <name type="synonym">Hemiscyllium punctatum</name>
    <dbReference type="NCBI Taxonomy" id="137246"/>
    <lineage>
        <taxon>Eukaryota</taxon>
        <taxon>Metazoa</taxon>
        <taxon>Chordata</taxon>
        <taxon>Craniata</taxon>
        <taxon>Vertebrata</taxon>
        <taxon>Chondrichthyes</taxon>
        <taxon>Elasmobranchii</taxon>
        <taxon>Galeomorphii</taxon>
        <taxon>Galeoidea</taxon>
        <taxon>Orectolobiformes</taxon>
        <taxon>Hemiscylliidae</taxon>
        <taxon>Chiloscyllium</taxon>
    </lineage>
</organism>
<gene>
    <name evidence="2" type="ORF">chiPu_0023747</name>
</gene>
<dbReference type="Proteomes" id="UP000287033">
    <property type="component" value="Unassembled WGS sequence"/>
</dbReference>
<accession>A0A401T9Z6</accession>
<evidence type="ECO:0000256" key="1">
    <source>
        <dbReference type="SAM" id="MobiDB-lite"/>
    </source>
</evidence>
<proteinExistence type="predicted"/>
<keyword evidence="3" id="KW-1185">Reference proteome</keyword>
<feature type="compositionally biased region" description="Basic and acidic residues" evidence="1">
    <location>
        <begin position="97"/>
        <end position="108"/>
    </location>
</feature>
<reference evidence="2 3" key="1">
    <citation type="journal article" date="2018" name="Nat. Ecol. Evol.">
        <title>Shark genomes provide insights into elasmobranch evolution and the origin of vertebrates.</title>
        <authorList>
            <person name="Hara Y"/>
            <person name="Yamaguchi K"/>
            <person name="Onimaru K"/>
            <person name="Kadota M"/>
            <person name="Koyanagi M"/>
            <person name="Keeley SD"/>
            <person name="Tatsumi K"/>
            <person name="Tanaka K"/>
            <person name="Motone F"/>
            <person name="Kageyama Y"/>
            <person name="Nozu R"/>
            <person name="Adachi N"/>
            <person name="Nishimura O"/>
            <person name="Nakagawa R"/>
            <person name="Tanegashima C"/>
            <person name="Kiyatake I"/>
            <person name="Matsumoto R"/>
            <person name="Murakumo K"/>
            <person name="Nishida K"/>
            <person name="Terakita A"/>
            <person name="Kuratani S"/>
            <person name="Sato K"/>
            <person name="Hyodo S Kuraku.S."/>
        </authorList>
    </citation>
    <scope>NUCLEOTIDE SEQUENCE [LARGE SCALE GENOMIC DNA]</scope>
</reference>
<feature type="region of interest" description="Disordered" evidence="1">
    <location>
        <begin position="85"/>
        <end position="117"/>
    </location>
</feature>
<sequence length="139" mass="15120">RRRPVTLGNAAAGDLGWRPLGTSGAGRVRDAWDRHGVGNGLEGRDQRTLRSEALPSPRVALLPPHPPGIGVRECPERIRRLRVGIVPAGPGRGGNCEGHRERERETKPGRLPGFDARAGERVRVKEGQHEGWTGARVGW</sequence>
<feature type="region of interest" description="Disordered" evidence="1">
    <location>
        <begin position="1"/>
        <end position="31"/>
    </location>
</feature>